<reference evidence="3 4" key="1">
    <citation type="submission" date="2020-03" db="EMBL/GenBank/DDBJ databases">
        <title>Roseomonas selenitidurans sp. nov. isolated from soil.</title>
        <authorList>
            <person name="Liu H."/>
        </authorList>
    </citation>
    <scope>NUCLEOTIDE SEQUENCE [LARGE SCALE GENOMIC DNA]</scope>
    <source>
        <strain evidence="3 4">JCM 15073</strain>
    </source>
</reference>
<protein>
    <recommendedName>
        <fullName evidence="5">DUF4349 domain-containing protein</fullName>
    </recommendedName>
</protein>
<evidence type="ECO:0000256" key="2">
    <source>
        <dbReference type="SAM" id="Phobius"/>
    </source>
</evidence>
<evidence type="ECO:0000313" key="3">
    <source>
        <dbReference type="EMBL" id="NKE48640.1"/>
    </source>
</evidence>
<feature type="region of interest" description="Disordered" evidence="1">
    <location>
        <begin position="380"/>
        <end position="415"/>
    </location>
</feature>
<comment type="caution">
    <text evidence="3">The sequence shown here is derived from an EMBL/GenBank/DDBJ whole genome shotgun (WGS) entry which is preliminary data.</text>
</comment>
<dbReference type="EMBL" id="JAAVTX010000011">
    <property type="protein sequence ID" value="NKE48640.1"/>
    <property type="molecule type" value="Genomic_DNA"/>
</dbReference>
<feature type="transmembrane region" description="Helical" evidence="2">
    <location>
        <begin position="26"/>
        <end position="46"/>
    </location>
</feature>
<feature type="transmembrane region" description="Helical" evidence="2">
    <location>
        <begin position="84"/>
        <end position="110"/>
    </location>
</feature>
<accession>A0ABX1F8S5</accession>
<keyword evidence="2" id="KW-1133">Transmembrane helix</keyword>
<keyword evidence="4" id="KW-1185">Reference proteome</keyword>
<feature type="compositionally biased region" description="Basic and acidic residues" evidence="1">
    <location>
        <begin position="388"/>
        <end position="415"/>
    </location>
</feature>
<evidence type="ECO:0000313" key="4">
    <source>
        <dbReference type="Proteomes" id="UP000765160"/>
    </source>
</evidence>
<proteinExistence type="predicted"/>
<feature type="transmembrane region" description="Helical" evidence="2">
    <location>
        <begin position="52"/>
        <end position="72"/>
    </location>
</feature>
<keyword evidence="2" id="KW-0812">Transmembrane</keyword>
<feature type="transmembrane region" description="Helical" evidence="2">
    <location>
        <begin position="329"/>
        <end position="353"/>
    </location>
</feature>
<evidence type="ECO:0000256" key="1">
    <source>
        <dbReference type="SAM" id="MobiDB-lite"/>
    </source>
</evidence>
<organism evidence="3 4">
    <name type="scientific">Falsiroseomonas frigidaquae</name>
    <dbReference type="NCBI Taxonomy" id="487318"/>
    <lineage>
        <taxon>Bacteria</taxon>
        <taxon>Pseudomonadati</taxon>
        <taxon>Pseudomonadota</taxon>
        <taxon>Alphaproteobacteria</taxon>
        <taxon>Acetobacterales</taxon>
        <taxon>Roseomonadaceae</taxon>
        <taxon>Falsiroseomonas</taxon>
    </lineage>
</organism>
<dbReference type="Proteomes" id="UP000765160">
    <property type="component" value="Unassembled WGS sequence"/>
</dbReference>
<keyword evidence="2" id="KW-0472">Membrane</keyword>
<evidence type="ECO:0008006" key="5">
    <source>
        <dbReference type="Google" id="ProtNLM"/>
    </source>
</evidence>
<sequence>MANHEHGPSEPIRLPPRHKFSFQQTLLLFCALASAGLLFLAVPNLIGGTGIVAWIKALLLALAGMVVAYGVNRLAVERGAPLAVIGYAIAAAASVISIVIVGAGLFMATYSGLVIKSVSQLRLEEHGDALSEYVAASGQAASQSARVVPAIAAVVADLTAKRDCEVRSSCISGSGNGGRGPVARVLEERLGRAEAVAGQVTAGAAARMEIAGRLEALLGRYQAIVRASDISLEDKWPQLRGVDGQIRQAVSELGEAIPGSLIAAFAGELAGGIDIPGRADASRQFAAVLRGHSGTLRSVVGSIPGGGGPPPTFPSQVGVSDTLTYIGHFAPIAAIAGVVELVFPLVLWIYTYLMLRWAAYRIAPPEQRRRHEDDEAVARLFAQASGRAETDVPEMTKRRPARGEPRRNGHYDAEH</sequence>
<gene>
    <name evidence="3" type="ORF">HB662_27990</name>
</gene>
<name>A0ABX1F8S5_9PROT</name>
<dbReference type="RefSeq" id="WP_168055230.1">
    <property type="nucleotide sequence ID" value="NZ_JAATJR010000011.1"/>
</dbReference>